<dbReference type="OrthoDB" id="2931361at2759"/>
<name>A0A0D0CTK6_9AGAR</name>
<reference evidence="2 3" key="1">
    <citation type="submission" date="2014-04" db="EMBL/GenBank/DDBJ databases">
        <title>Evolutionary Origins and Diversification of the Mycorrhizal Mutualists.</title>
        <authorList>
            <consortium name="DOE Joint Genome Institute"/>
            <consortium name="Mycorrhizal Genomics Consortium"/>
            <person name="Kohler A."/>
            <person name="Kuo A."/>
            <person name="Nagy L.G."/>
            <person name="Floudas D."/>
            <person name="Copeland A."/>
            <person name="Barry K.W."/>
            <person name="Cichocki N."/>
            <person name="Veneault-Fourrey C."/>
            <person name="LaButti K."/>
            <person name="Lindquist E.A."/>
            <person name="Lipzen A."/>
            <person name="Lundell T."/>
            <person name="Morin E."/>
            <person name="Murat C."/>
            <person name="Riley R."/>
            <person name="Ohm R."/>
            <person name="Sun H."/>
            <person name="Tunlid A."/>
            <person name="Henrissat B."/>
            <person name="Grigoriev I.V."/>
            <person name="Hibbett D.S."/>
            <person name="Martin F."/>
        </authorList>
    </citation>
    <scope>NUCLEOTIDE SEQUENCE [LARGE SCALE GENOMIC DNA]</scope>
    <source>
        <strain evidence="2 3">FD-317 M1</strain>
    </source>
</reference>
<proteinExistence type="predicted"/>
<dbReference type="AlphaFoldDB" id="A0A0D0CTK6"/>
<organism evidence="2 3">
    <name type="scientific">Collybiopsis luxurians FD-317 M1</name>
    <dbReference type="NCBI Taxonomy" id="944289"/>
    <lineage>
        <taxon>Eukaryota</taxon>
        <taxon>Fungi</taxon>
        <taxon>Dikarya</taxon>
        <taxon>Basidiomycota</taxon>
        <taxon>Agaricomycotina</taxon>
        <taxon>Agaricomycetes</taxon>
        <taxon>Agaricomycetidae</taxon>
        <taxon>Agaricales</taxon>
        <taxon>Marasmiineae</taxon>
        <taxon>Omphalotaceae</taxon>
        <taxon>Collybiopsis</taxon>
        <taxon>Collybiopsis luxurians</taxon>
    </lineage>
</organism>
<accession>A0A0D0CTK6</accession>
<gene>
    <name evidence="2" type="ORF">GYMLUDRAFT_490708</name>
</gene>
<dbReference type="EMBL" id="KN834766">
    <property type="protein sequence ID" value="KIK62782.1"/>
    <property type="molecule type" value="Genomic_DNA"/>
</dbReference>
<dbReference type="Proteomes" id="UP000053593">
    <property type="component" value="Unassembled WGS sequence"/>
</dbReference>
<feature type="compositionally biased region" description="Polar residues" evidence="1">
    <location>
        <begin position="1"/>
        <end position="11"/>
    </location>
</feature>
<protein>
    <submittedName>
        <fullName evidence="2">Uncharacterized protein</fullName>
    </submittedName>
</protein>
<sequence>MPETSFDSLQPPSTPPNHPVNRASWLSTTTNGSSLLFDKDMFDAFPSVPQTVPSPMTRATIAASNSRESLTQAINGVAFPAHSSDLIYGKPMLGRAPSTKSTSTLGPHNITGNSNNNDEHIRNQDLGDLS</sequence>
<feature type="region of interest" description="Disordered" evidence="1">
    <location>
        <begin position="90"/>
        <end position="130"/>
    </location>
</feature>
<feature type="compositionally biased region" description="Polar residues" evidence="1">
    <location>
        <begin position="98"/>
        <end position="116"/>
    </location>
</feature>
<dbReference type="HOGENOM" id="CLU_1938396_0_0_1"/>
<keyword evidence="3" id="KW-1185">Reference proteome</keyword>
<evidence type="ECO:0000256" key="1">
    <source>
        <dbReference type="SAM" id="MobiDB-lite"/>
    </source>
</evidence>
<feature type="region of interest" description="Disordered" evidence="1">
    <location>
        <begin position="1"/>
        <end position="26"/>
    </location>
</feature>
<evidence type="ECO:0000313" key="3">
    <source>
        <dbReference type="Proteomes" id="UP000053593"/>
    </source>
</evidence>
<feature type="compositionally biased region" description="Basic and acidic residues" evidence="1">
    <location>
        <begin position="117"/>
        <end position="130"/>
    </location>
</feature>
<evidence type="ECO:0000313" key="2">
    <source>
        <dbReference type="EMBL" id="KIK62782.1"/>
    </source>
</evidence>